<accession>A0ABV9X940</accession>
<keyword evidence="4" id="KW-1185">Reference proteome</keyword>
<reference evidence="4" key="1">
    <citation type="journal article" date="2019" name="Int. J. Syst. Evol. Microbiol.">
        <title>The Global Catalogue of Microorganisms (GCM) 10K type strain sequencing project: providing services to taxonomists for standard genome sequencing and annotation.</title>
        <authorList>
            <consortium name="The Broad Institute Genomics Platform"/>
            <consortium name="The Broad Institute Genome Sequencing Center for Infectious Disease"/>
            <person name="Wu L."/>
            <person name="Ma J."/>
        </authorList>
    </citation>
    <scope>NUCLEOTIDE SEQUENCE [LARGE SCALE GENOMIC DNA]</scope>
    <source>
        <strain evidence="4">CGMCC 4.1648</strain>
    </source>
</reference>
<organism evidence="3 4">
    <name type="scientific">Streptomyces coeruleoprunus</name>
    <dbReference type="NCBI Taxonomy" id="285563"/>
    <lineage>
        <taxon>Bacteria</taxon>
        <taxon>Bacillati</taxon>
        <taxon>Actinomycetota</taxon>
        <taxon>Actinomycetes</taxon>
        <taxon>Kitasatosporales</taxon>
        <taxon>Streptomycetaceae</taxon>
        <taxon>Streptomyces</taxon>
    </lineage>
</organism>
<dbReference type="Gene3D" id="2.80.10.50">
    <property type="match status" value="1"/>
</dbReference>
<dbReference type="EMBL" id="JBHSJD010000005">
    <property type="protein sequence ID" value="MFC5021979.1"/>
    <property type="molecule type" value="Genomic_DNA"/>
</dbReference>
<dbReference type="RefSeq" id="WP_345687459.1">
    <property type="nucleotide sequence ID" value="NZ_BAABIT010000001.1"/>
</dbReference>
<proteinExistence type="predicted"/>
<name>A0ABV9X940_9ACTN</name>
<protein>
    <submittedName>
        <fullName evidence="3">RICIN domain-containing protein</fullName>
    </submittedName>
</protein>
<feature type="signal peptide" evidence="1">
    <location>
        <begin position="1"/>
        <end position="32"/>
    </location>
</feature>
<feature type="chain" id="PRO_5046320973" evidence="1">
    <location>
        <begin position="33"/>
        <end position="191"/>
    </location>
</feature>
<dbReference type="SMART" id="SM00458">
    <property type="entry name" value="RICIN"/>
    <property type="match status" value="1"/>
</dbReference>
<comment type="caution">
    <text evidence="3">The sequence shown here is derived from an EMBL/GenBank/DDBJ whole genome shotgun (WGS) entry which is preliminary data.</text>
</comment>
<keyword evidence="1" id="KW-0732">Signal</keyword>
<dbReference type="PROSITE" id="PS50231">
    <property type="entry name" value="RICIN_B_LECTIN"/>
    <property type="match status" value="1"/>
</dbReference>
<evidence type="ECO:0000313" key="4">
    <source>
        <dbReference type="Proteomes" id="UP001595829"/>
    </source>
</evidence>
<dbReference type="CDD" id="cd00161">
    <property type="entry name" value="beta-trefoil_Ricin-like"/>
    <property type="match status" value="1"/>
</dbReference>
<dbReference type="Proteomes" id="UP001595829">
    <property type="component" value="Unassembled WGS sequence"/>
</dbReference>
<dbReference type="Pfam" id="PF00652">
    <property type="entry name" value="Ricin_B_lectin"/>
    <property type="match status" value="1"/>
</dbReference>
<sequence>MSLMTKTAVTLAGMTTAAALALAPALPSGADAAPRTQPVASTAKAGDGIEALKFIHADKCADVPRGSGKLGLQLVQWKCGGANTNGSPNQWWRIKSAGNGNSWIMSTKTGKCMNVQRGSKAKGASVIQWHCNKQANTLWKVTKRGGNGGWQAKNVKSGLCLNVRGASKSDGAKLIQWTCDGKNNSRFWRID</sequence>
<evidence type="ECO:0000313" key="3">
    <source>
        <dbReference type="EMBL" id="MFC5021979.1"/>
    </source>
</evidence>
<evidence type="ECO:0000259" key="2">
    <source>
        <dbReference type="SMART" id="SM00458"/>
    </source>
</evidence>
<feature type="domain" description="Ricin B lectin" evidence="2">
    <location>
        <begin position="49"/>
        <end position="190"/>
    </location>
</feature>
<evidence type="ECO:0000256" key="1">
    <source>
        <dbReference type="SAM" id="SignalP"/>
    </source>
</evidence>
<gene>
    <name evidence="3" type="ORF">ACFPM3_07500</name>
</gene>
<dbReference type="InterPro" id="IPR000772">
    <property type="entry name" value="Ricin_B_lectin"/>
</dbReference>
<dbReference type="InterPro" id="IPR035992">
    <property type="entry name" value="Ricin_B-like_lectins"/>
</dbReference>
<dbReference type="SUPFAM" id="SSF50370">
    <property type="entry name" value="Ricin B-like lectins"/>
    <property type="match status" value="1"/>
</dbReference>